<comment type="caution">
    <text evidence="1">The sequence shown here is derived from an EMBL/GenBank/DDBJ whole genome shotgun (WGS) entry which is preliminary data.</text>
</comment>
<name>A0A9D5JT36_9BACT</name>
<reference evidence="1" key="1">
    <citation type="submission" date="2019-11" db="EMBL/GenBank/DDBJ databases">
        <title>Microbial mats filling the niche in hypersaline microbial mats.</title>
        <authorList>
            <person name="Wong H.L."/>
            <person name="Macleod F.I."/>
            <person name="White R.A. III"/>
            <person name="Burns B.P."/>
        </authorList>
    </citation>
    <scope>NUCLEOTIDE SEQUENCE</scope>
    <source>
        <strain evidence="1">Rbin_158</strain>
    </source>
</reference>
<proteinExistence type="predicted"/>
<accession>A0A9D5JT36</accession>
<dbReference type="EMBL" id="WJJP01000097">
    <property type="protein sequence ID" value="MBD3323569.1"/>
    <property type="molecule type" value="Genomic_DNA"/>
</dbReference>
<protein>
    <submittedName>
        <fullName evidence="1">Uncharacterized protein</fullName>
    </submittedName>
</protein>
<organism evidence="1 2">
    <name type="scientific">candidate division KSB3 bacterium</name>
    <dbReference type="NCBI Taxonomy" id="2044937"/>
    <lineage>
        <taxon>Bacteria</taxon>
        <taxon>candidate division KSB3</taxon>
    </lineage>
</organism>
<dbReference type="Proteomes" id="UP000649604">
    <property type="component" value="Unassembled WGS sequence"/>
</dbReference>
<evidence type="ECO:0000313" key="1">
    <source>
        <dbReference type="EMBL" id="MBD3323569.1"/>
    </source>
</evidence>
<dbReference type="AlphaFoldDB" id="A0A9D5JT36"/>
<gene>
    <name evidence="1" type="ORF">GF339_03230</name>
</gene>
<evidence type="ECO:0000313" key="2">
    <source>
        <dbReference type="Proteomes" id="UP000649604"/>
    </source>
</evidence>
<sequence>MEVIRKRHRKSKEALKQLFIDLLQDNGFASSIEWDGFRFTGKAYGTQIIGEIFDQELHLEVSGIFEKQAVQQIRASWRELVINHLV</sequence>